<keyword evidence="8" id="KW-0677">Repeat</keyword>
<evidence type="ECO:0000313" key="19">
    <source>
        <dbReference type="Proteomes" id="UP000694930"/>
    </source>
</evidence>
<dbReference type="InterPro" id="IPR011009">
    <property type="entry name" value="Kinase-like_dom_sf"/>
</dbReference>
<dbReference type="Pfam" id="PF00560">
    <property type="entry name" value="LRR_1"/>
    <property type="match status" value="5"/>
</dbReference>
<evidence type="ECO:0000256" key="8">
    <source>
        <dbReference type="ARBA" id="ARBA00022737"/>
    </source>
</evidence>
<evidence type="ECO:0000256" key="17">
    <source>
        <dbReference type="SAM" id="MobiDB-lite"/>
    </source>
</evidence>
<evidence type="ECO:0000256" key="15">
    <source>
        <dbReference type="ARBA" id="ARBA00047899"/>
    </source>
</evidence>
<evidence type="ECO:0000256" key="3">
    <source>
        <dbReference type="ARBA" id="ARBA00022553"/>
    </source>
</evidence>
<dbReference type="InterPro" id="IPR008271">
    <property type="entry name" value="Ser/Thr_kinase_AS"/>
</dbReference>
<evidence type="ECO:0000256" key="2">
    <source>
        <dbReference type="ARBA" id="ARBA00012513"/>
    </source>
</evidence>
<dbReference type="InterPro" id="IPR032675">
    <property type="entry name" value="LRR_dom_sf"/>
</dbReference>
<reference evidence="19" key="1">
    <citation type="journal article" date="2014" name="Nat. Genet.">
        <title>The genome of the stress-tolerant wild tomato species Solanum pennellii.</title>
        <authorList>
            <person name="Bolger A."/>
            <person name="Scossa F."/>
            <person name="Bolger M.E."/>
            <person name="Lanz C."/>
            <person name="Maumus F."/>
            <person name="Tohge T."/>
            <person name="Quesneville H."/>
            <person name="Alseekh S."/>
            <person name="Sorensen I."/>
            <person name="Lichtenstein G."/>
            <person name="Fich E.A."/>
            <person name="Conte M."/>
            <person name="Keller H."/>
            <person name="Schneeberger K."/>
            <person name="Schwacke R."/>
            <person name="Ofner I."/>
            <person name="Vrebalov J."/>
            <person name="Xu Y."/>
            <person name="Osorio S."/>
            <person name="Aflitos S.A."/>
            <person name="Schijlen E."/>
            <person name="Jimenez-Gomez J.M."/>
            <person name="Ryngajllo M."/>
            <person name="Kimura S."/>
            <person name="Kumar R."/>
            <person name="Koenig D."/>
            <person name="Headland L.R."/>
            <person name="Maloof J.N."/>
            <person name="Sinha N."/>
            <person name="van Ham R.C."/>
            <person name="Lankhorst R.K."/>
            <person name="Mao L."/>
            <person name="Vogel A."/>
            <person name="Arsova B."/>
            <person name="Panstruga R."/>
            <person name="Fei Z."/>
            <person name="Rose J.K."/>
            <person name="Zamir D."/>
            <person name="Carrari F."/>
            <person name="Giovannoni J.J."/>
            <person name="Weigel D."/>
            <person name="Usadel B."/>
            <person name="Fernie A.R."/>
        </authorList>
    </citation>
    <scope>NUCLEOTIDE SEQUENCE [LARGE SCALE GENOMIC DNA]</scope>
    <source>
        <strain evidence="19">cv. LA0716</strain>
    </source>
</reference>
<dbReference type="PROSITE" id="PS00108">
    <property type="entry name" value="PROTEIN_KINASE_ST"/>
    <property type="match status" value="1"/>
</dbReference>
<dbReference type="Gene3D" id="1.10.510.10">
    <property type="entry name" value="Transferase(Phosphotransferase) domain 1"/>
    <property type="match status" value="1"/>
</dbReference>
<dbReference type="PROSITE" id="PS50011">
    <property type="entry name" value="PROTEIN_KINASE_DOM"/>
    <property type="match status" value="1"/>
</dbReference>
<evidence type="ECO:0000256" key="6">
    <source>
        <dbReference type="ARBA" id="ARBA00022692"/>
    </source>
</evidence>
<feature type="compositionally biased region" description="Polar residues" evidence="17">
    <location>
        <begin position="953"/>
        <end position="965"/>
    </location>
</feature>
<evidence type="ECO:0000256" key="16">
    <source>
        <dbReference type="ARBA" id="ARBA00048679"/>
    </source>
</evidence>
<feature type="compositionally biased region" description="Polar residues" evidence="17">
    <location>
        <begin position="972"/>
        <end position="983"/>
    </location>
</feature>
<dbReference type="EC" id="2.7.11.1" evidence="2"/>
<organism evidence="19 20">
    <name type="scientific">Solanum pennellii</name>
    <name type="common">Tomato</name>
    <name type="synonym">Lycopersicon pennellii</name>
    <dbReference type="NCBI Taxonomy" id="28526"/>
    <lineage>
        <taxon>Eukaryota</taxon>
        <taxon>Viridiplantae</taxon>
        <taxon>Streptophyta</taxon>
        <taxon>Embryophyta</taxon>
        <taxon>Tracheophyta</taxon>
        <taxon>Spermatophyta</taxon>
        <taxon>Magnoliopsida</taxon>
        <taxon>eudicotyledons</taxon>
        <taxon>Gunneridae</taxon>
        <taxon>Pentapetalae</taxon>
        <taxon>asterids</taxon>
        <taxon>lamiids</taxon>
        <taxon>Solanales</taxon>
        <taxon>Solanaceae</taxon>
        <taxon>Solanoideae</taxon>
        <taxon>Solaneae</taxon>
        <taxon>Solanum</taxon>
        <taxon>Solanum subgen. Lycopersicon</taxon>
    </lineage>
</organism>
<dbReference type="CDD" id="cd14066">
    <property type="entry name" value="STKc_IRAK"/>
    <property type="match status" value="1"/>
</dbReference>
<dbReference type="SUPFAM" id="SSF56112">
    <property type="entry name" value="Protein kinase-like (PK-like)"/>
    <property type="match status" value="1"/>
</dbReference>
<evidence type="ECO:0000256" key="1">
    <source>
        <dbReference type="ARBA" id="ARBA00004479"/>
    </source>
</evidence>
<keyword evidence="11" id="KW-1133">Transmembrane helix</keyword>
<keyword evidence="12" id="KW-0472">Membrane</keyword>
<keyword evidence="19" id="KW-1185">Reference proteome</keyword>
<keyword evidence="5" id="KW-0808">Transferase</keyword>
<keyword evidence="3" id="KW-0597">Phosphoprotein</keyword>
<feature type="region of interest" description="Disordered" evidence="17">
    <location>
        <begin position="953"/>
        <end position="983"/>
    </location>
</feature>
<evidence type="ECO:0000256" key="5">
    <source>
        <dbReference type="ARBA" id="ARBA00022679"/>
    </source>
</evidence>
<evidence type="ECO:0000256" key="9">
    <source>
        <dbReference type="ARBA" id="ARBA00022741"/>
    </source>
</evidence>
<dbReference type="InterPro" id="IPR051824">
    <property type="entry name" value="LRR_Rcpt-Like_S/T_Kinase"/>
</dbReference>
<evidence type="ECO:0000256" key="14">
    <source>
        <dbReference type="ARBA" id="ARBA00023180"/>
    </source>
</evidence>
<evidence type="ECO:0000256" key="12">
    <source>
        <dbReference type="ARBA" id="ARBA00023136"/>
    </source>
</evidence>
<evidence type="ECO:0000256" key="11">
    <source>
        <dbReference type="ARBA" id="ARBA00022989"/>
    </source>
</evidence>
<proteinExistence type="predicted"/>
<feature type="domain" description="Protein kinase" evidence="18">
    <location>
        <begin position="651"/>
        <end position="929"/>
    </location>
</feature>
<dbReference type="PANTHER" id="PTHR48006">
    <property type="entry name" value="LEUCINE-RICH REPEAT-CONTAINING PROTEIN DDB_G0281931-RELATED"/>
    <property type="match status" value="1"/>
</dbReference>
<dbReference type="Gene3D" id="3.80.10.10">
    <property type="entry name" value="Ribonuclease Inhibitor"/>
    <property type="match status" value="3"/>
</dbReference>
<name>A0ABM1V540_SOLPN</name>
<keyword evidence="4" id="KW-0433">Leucine-rich repeat</keyword>
<dbReference type="InterPro" id="IPR001611">
    <property type="entry name" value="Leu-rich_rpt"/>
</dbReference>
<dbReference type="SUPFAM" id="SSF52058">
    <property type="entry name" value="L domain-like"/>
    <property type="match status" value="1"/>
</dbReference>
<sequence>MHILKYRSCMSKEEIDMVSIDKLYKLVLLLLLATNISVVSSCNLLANGGVPEIEVRAVNALLKLAKGQKKFWNASYPLWDNRTIICGNCNKTFCHVTELHLSGQHLYGRIPQEVGNISRLTILDLSGNHLRGEIPISIINLQFITQIDLSDNSLSGKLPPFQMESLQFLNLGDNKLNGSVPKSFLNLTSLENLGLYENCFTGDLLPFQMNNLQVLYVDGNQLSGSIPQQLGNLTQLVILYLSANHFVGELPPSFMKLVNLENFAAQGNSLSGKIPTFVANWTQLYTLDLSFNELSGQLPNSISTALTSIFLRENKLNGSLPGWLTKRKNVKPHRYVDVSENLFNITNSEFNAASDDPDVNTFPGCSSNLPYTKDTCDHYCPNNLKYDELFINCGGKEVTVKGHHYYADENPNGSSTFSRDEKGGWGYSSMGLAKIVNKQPESSIIKDTCDLSTTAAVLVETARVAPISLKYYGFCFSSGNYTVKLKFYDIGSSNKQVYPITHTRVFDIDIQFFEMLSLQRKNVRKNYNIETAEINADGDKIVEYNTSITSHLEIHLYWSGYGSYTQSNGPLISAISVTKVVQPPRKHQLSPALKAVIAVSSLSFLALLLLLLRKLGYLGGKRSSKDELKTTELFPGGVYTFRQIKDATQNFNVVNKLGEGGFGPVYKGVLPDGTTIAVKQLSGKSKQGIREFVNEIGTISALQHPNLVKLMGCCAEDNELLLIYEYMENNSLEHALFGPDEEIKSRLNWPTRVKIILGIAKGLTFLHEESKLKIIHRDIKPTNILLDKDLNAKITDFGYAKLNEGEHTHVITRIAGTLGYMAPEYAMRGYLTPKADIYSFGVVTLEIVSGRNSTSCRPSDQTVYLLDSAYVLQEQGNLMDLVDPKLGTDYSWTEANSILELAMMCTNPSPTLRPTTSDVVKVIEGKTKIKTTSSTVRHSTDEIALTKAMAALSQPSPSESYSTAGPSEATPPISNSNNITNEI</sequence>
<gene>
    <name evidence="20" type="primary">LOC107011163</name>
</gene>
<protein>
    <recommendedName>
        <fullName evidence="2">non-specific serine/threonine protein kinase</fullName>
        <ecNumber evidence="2">2.7.11.1</ecNumber>
    </recommendedName>
</protein>
<keyword evidence="6" id="KW-0812">Transmembrane</keyword>
<keyword evidence="7" id="KW-0732">Signal</keyword>
<dbReference type="Gene3D" id="2.60.120.430">
    <property type="entry name" value="Galactose-binding lectin"/>
    <property type="match status" value="1"/>
</dbReference>
<keyword evidence="9" id="KW-0547">Nucleotide-binding</keyword>
<evidence type="ECO:0000313" key="20">
    <source>
        <dbReference type="RefSeq" id="XP_027770858.1"/>
    </source>
</evidence>
<reference evidence="20" key="2">
    <citation type="submission" date="2025-08" db="UniProtKB">
        <authorList>
            <consortium name="RefSeq"/>
        </authorList>
    </citation>
    <scope>IDENTIFICATION</scope>
</reference>
<dbReference type="Gene3D" id="3.30.200.20">
    <property type="entry name" value="Phosphorylase Kinase, domain 1"/>
    <property type="match status" value="1"/>
</dbReference>
<evidence type="ECO:0000256" key="4">
    <source>
        <dbReference type="ARBA" id="ARBA00022614"/>
    </source>
</evidence>
<dbReference type="Proteomes" id="UP000694930">
    <property type="component" value="Chromosome 2"/>
</dbReference>
<evidence type="ECO:0000256" key="7">
    <source>
        <dbReference type="ARBA" id="ARBA00022729"/>
    </source>
</evidence>
<dbReference type="InterPro" id="IPR000719">
    <property type="entry name" value="Prot_kinase_dom"/>
</dbReference>
<comment type="catalytic activity">
    <reaction evidence="15">
        <text>L-threonyl-[protein] + ATP = O-phospho-L-threonyl-[protein] + ADP + H(+)</text>
        <dbReference type="Rhea" id="RHEA:46608"/>
        <dbReference type="Rhea" id="RHEA-COMP:11060"/>
        <dbReference type="Rhea" id="RHEA-COMP:11605"/>
        <dbReference type="ChEBI" id="CHEBI:15378"/>
        <dbReference type="ChEBI" id="CHEBI:30013"/>
        <dbReference type="ChEBI" id="CHEBI:30616"/>
        <dbReference type="ChEBI" id="CHEBI:61977"/>
        <dbReference type="ChEBI" id="CHEBI:456216"/>
        <dbReference type="EC" id="2.7.11.1"/>
    </reaction>
</comment>
<dbReference type="GeneID" id="107011163"/>
<accession>A0ABM1V540</accession>
<evidence type="ECO:0000256" key="10">
    <source>
        <dbReference type="ARBA" id="ARBA00022840"/>
    </source>
</evidence>
<keyword evidence="13" id="KW-0675">Receptor</keyword>
<comment type="subcellular location">
    <subcellularLocation>
        <location evidence="1">Membrane</location>
        <topology evidence="1">Single-pass type I membrane protein</topology>
    </subcellularLocation>
</comment>
<dbReference type="Pfam" id="PF00069">
    <property type="entry name" value="Pkinase"/>
    <property type="match status" value="1"/>
</dbReference>
<keyword evidence="14" id="KW-0325">Glycoprotein</keyword>
<dbReference type="InterPro" id="IPR021720">
    <property type="entry name" value="Malectin_dom"/>
</dbReference>
<evidence type="ECO:0000259" key="18">
    <source>
        <dbReference type="PROSITE" id="PS50011"/>
    </source>
</evidence>
<keyword evidence="10" id="KW-0067">ATP-binding</keyword>
<dbReference type="Pfam" id="PF11721">
    <property type="entry name" value="Malectin"/>
    <property type="match status" value="1"/>
</dbReference>
<dbReference type="PANTHER" id="PTHR48006:SF44">
    <property type="entry name" value="PROTEIN KINASE DOMAIN-CONTAINING PROTEIN"/>
    <property type="match status" value="1"/>
</dbReference>
<comment type="catalytic activity">
    <reaction evidence="16">
        <text>L-seryl-[protein] + ATP = O-phospho-L-seryl-[protein] + ADP + H(+)</text>
        <dbReference type="Rhea" id="RHEA:17989"/>
        <dbReference type="Rhea" id="RHEA-COMP:9863"/>
        <dbReference type="Rhea" id="RHEA-COMP:11604"/>
        <dbReference type="ChEBI" id="CHEBI:15378"/>
        <dbReference type="ChEBI" id="CHEBI:29999"/>
        <dbReference type="ChEBI" id="CHEBI:30616"/>
        <dbReference type="ChEBI" id="CHEBI:83421"/>
        <dbReference type="ChEBI" id="CHEBI:456216"/>
        <dbReference type="EC" id="2.7.11.1"/>
    </reaction>
</comment>
<dbReference type="RefSeq" id="XP_027770858.1">
    <property type="nucleotide sequence ID" value="XM_027915057.1"/>
</dbReference>
<dbReference type="SMART" id="SM00220">
    <property type="entry name" value="S_TKc"/>
    <property type="match status" value="1"/>
</dbReference>
<evidence type="ECO:0000256" key="13">
    <source>
        <dbReference type="ARBA" id="ARBA00023170"/>
    </source>
</evidence>